<evidence type="ECO:0000259" key="1">
    <source>
        <dbReference type="Pfam" id="PF00535"/>
    </source>
</evidence>
<dbReference type="Gene3D" id="3.90.550.10">
    <property type="entry name" value="Spore Coat Polysaccharide Biosynthesis Protein SpsA, Chain A"/>
    <property type="match status" value="1"/>
</dbReference>
<sequence>MTLGIAYEIICIDDGSFSPLNEKNQQINALTNCLFIESKKNIGRIANRKLLSDKAQYNSLLFIDVDTMPKNEKFLETYLSHINKTDAVFGGFFYNKESFSQDNSLRFTFGKKREQVPSKKRMSNPYKYIISSNYMINKSIFDEIEVPADINGYGLDYFFGAQLKTNNVHITHIDNEVFHLGLDDNNKFLEKTRSALDNLKYMNSNSYIKKHDISILKAYNFLKILLLEKMYYAMVKTINNKIETNLVSKKPSLFAFDLYRLAYLCKD</sequence>
<dbReference type="CDD" id="cd00761">
    <property type="entry name" value="Glyco_tranf_GTA_type"/>
    <property type="match status" value="1"/>
</dbReference>
<dbReference type="Pfam" id="PF00535">
    <property type="entry name" value="Glycos_transf_2"/>
    <property type="match status" value="1"/>
</dbReference>
<dbReference type="InterPro" id="IPR029044">
    <property type="entry name" value="Nucleotide-diphossugar_trans"/>
</dbReference>
<dbReference type="EMBL" id="UINC01004520">
    <property type="protein sequence ID" value="SVA14924.1"/>
    <property type="molecule type" value="Genomic_DNA"/>
</dbReference>
<protein>
    <recommendedName>
        <fullName evidence="1">Glycosyltransferase 2-like domain-containing protein</fullName>
    </recommendedName>
</protein>
<dbReference type="InterPro" id="IPR001173">
    <property type="entry name" value="Glyco_trans_2-like"/>
</dbReference>
<reference evidence="2" key="1">
    <citation type="submission" date="2018-05" db="EMBL/GenBank/DDBJ databases">
        <authorList>
            <person name="Lanie J.A."/>
            <person name="Ng W.-L."/>
            <person name="Kazmierczak K.M."/>
            <person name="Andrzejewski T.M."/>
            <person name="Davidsen T.M."/>
            <person name="Wayne K.J."/>
            <person name="Tettelin H."/>
            <person name="Glass J.I."/>
            <person name="Rusch D."/>
            <person name="Podicherti R."/>
            <person name="Tsui H.-C.T."/>
            <person name="Winkler M.E."/>
        </authorList>
    </citation>
    <scope>NUCLEOTIDE SEQUENCE</scope>
</reference>
<evidence type="ECO:0000313" key="2">
    <source>
        <dbReference type="EMBL" id="SVA14924.1"/>
    </source>
</evidence>
<dbReference type="SUPFAM" id="SSF53448">
    <property type="entry name" value="Nucleotide-diphospho-sugar transferases"/>
    <property type="match status" value="1"/>
</dbReference>
<dbReference type="AlphaFoldDB" id="A0A381TGN2"/>
<feature type="domain" description="Glycosyltransferase 2-like" evidence="1">
    <location>
        <begin position="7"/>
        <end position="143"/>
    </location>
</feature>
<organism evidence="2">
    <name type="scientific">marine metagenome</name>
    <dbReference type="NCBI Taxonomy" id="408172"/>
    <lineage>
        <taxon>unclassified sequences</taxon>
        <taxon>metagenomes</taxon>
        <taxon>ecological metagenomes</taxon>
    </lineage>
</organism>
<gene>
    <name evidence="2" type="ORF">METZ01_LOCUS67778</name>
</gene>
<name>A0A381TGN2_9ZZZZ</name>
<proteinExistence type="predicted"/>
<accession>A0A381TGN2</accession>